<comment type="caution">
    <text evidence="2">The sequence shown here is derived from an EMBL/GenBank/DDBJ whole genome shotgun (WGS) entry which is preliminary data.</text>
</comment>
<name>A0A498CHZ9_9GAMM</name>
<sequence>MYIVLSLLFGTVGFNDFYIGKFGLGTAKIAALGVSLVMEPIVFAALFCLLALLSILQAFTVRRDSKGTPLA</sequence>
<dbReference type="EMBL" id="RCDC01000004">
    <property type="protein sequence ID" value="RLK57466.1"/>
    <property type="molecule type" value="Genomic_DNA"/>
</dbReference>
<evidence type="ECO:0000256" key="1">
    <source>
        <dbReference type="SAM" id="Phobius"/>
    </source>
</evidence>
<reference evidence="2 3" key="1">
    <citation type="submission" date="2018-10" db="EMBL/GenBank/DDBJ databases">
        <title>Comparative analysis of microorganisms from saline springs in Andes Mountain Range, Colombia.</title>
        <authorList>
            <person name="Rubin E."/>
        </authorList>
    </citation>
    <scope>NUCLEOTIDE SEQUENCE [LARGE SCALE GENOMIC DNA]</scope>
    <source>
        <strain evidence="2 3">USBA GBX 843</strain>
    </source>
</reference>
<dbReference type="Proteomes" id="UP000274786">
    <property type="component" value="Unassembled WGS sequence"/>
</dbReference>
<organism evidence="2 3">
    <name type="scientific">Stenotrophomonas rhizophila</name>
    <dbReference type="NCBI Taxonomy" id="216778"/>
    <lineage>
        <taxon>Bacteria</taxon>
        <taxon>Pseudomonadati</taxon>
        <taxon>Pseudomonadota</taxon>
        <taxon>Gammaproteobacteria</taxon>
        <taxon>Lysobacterales</taxon>
        <taxon>Lysobacteraceae</taxon>
        <taxon>Stenotrophomonas</taxon>
    </lineage>
</organism>
<keyword evidence="1" id="KW-1133">Transmembrane helix</keyword>
<feature type="transmembrane region" description="Helical" evidence="1">
    <location>
        <begin position="31"/>
        <end position="56"/>
    </location>
</feature>
<evidence type="ECO:0000313" key="2">
    <source>
        <dbReference type="EMBL" id="RLK57466.1"/>
    </source>
</evidence>
<accession>A0A498CHZ9</accession>
<keyword evidence="1" id="KW-0472">Membrane</keyword>
<protein>
    <submittedName>
        <fullName evidence="2">Uncharacterized protein</fullName>
    </submittedName>
</protein>
<dbReference type="AlphaFoldDB" id="A0A498CHZ9"/>
<proteinExistence type="predicted"/>
<evidence type="ECO:0000313" key="3">
    <source>
        <dbReference type="Proteomes" id="UP000274786"/>
    </source>
</evidence>
<keyword evidence="1" id="KW-0812">Transmembrane</keyword>
<gene>
    <name evidence="2" type="ORF">BCL79_1872</name>
</gene>
<dbReference type="RefSeq" id="WP_220668898.1">
    <property type="nucleotide sequence ID" value="NZ_RCDC01000004.1"/>
</dbReference>